<reference evidence="6 7" key="1">
    <citation type="submission" date="2024-08" db="EMBL/GenBank/DDBJ databases">
        <title>Insights into the chromosomal genome structure of Flemingia macrophylla.</title>
        <authorList>
            <person name="Ding Y."/>
            <person name="Zhao Y."/>
            <person name="Bi W."/>
            <person name="Wu M."/>
            <person name="Zhao G."/>
            <person name="Gong Y."/>
            <person name="Li W."/>
            <person name="Zhang P."/>
        </authorList>
    </citation>
    <scope>NUCLEOTIDE SEQUENCE [LARGE SCALE GENOMIC DNA]</scope>
    <source>
        <strain evidence="6">DYQJB</strain>
        <tissue evidence="6">Leaf</tissue>
    </source>
</reference>
<dbReference type="InterPro" id="IPR014476">
    <property type="entry name" value="AHL15-29"/>
</dbReference>
<evidence type="ECO:0000313" key="6">
    <source>
        <dbReference type="EMBL" id="KAL2348715.1"/>
    </source>
</evidence>
<evidence type="ECO:0000256" key="3">
    <source>
        <dbReference type="ARBA" id="ARBA00023163"/>
    </source>
</evidence>
<gene>
    <name evidence="6" type="ORF">Fmac_002715</name>
</gene>
<accession>A0ABD1NKQ8</accession>
<keyword evidence="4" id="KW-0539">Nucleus</keyword>
<dbReference type="PANTHER" id="PTHR31100">
    <property type="entry name" value="AT-HOOK MOTIF NUCLEAR-LOCALIZED PROTEIN 15"/>
    <property type="match status" value="1"/>
</dbReference>
<dbReference type="InterPro" id="IPR005175">
    <property type="entry name" value="PPC_dom"/>
</dbReference>
<dbReference type="AlphaFoldDB" id="A0ABD1NKQ8"/>
<feature type="domain" description="PPC" evidence="5">
    <location>
        <begin position="36"/>
        <end position="141"/>
    </location>
</feature>
<keyword evidence="3" id="KW-0804">Transcription</keyword>
<evidence type="ECO:0000313" key="7">
    <source>
        <dbReference type="Proteomes" id="UP001603857"/>
    </source>
</evidence>
<dbReference type="Gene3D" id="3.30.1330.80">
    <property type="entry name" value="Hypothetical protein, similar to alpha- acetolactate decarboxylase, domain 2"/>
    <property type="match status" value="1"/>
</dbReference>
<dbReference type="EMBL" id="JBGMDY010000001">
    <property type="protein sequence ID" value="KAL2348715.1"/>
    <property type="molecule type" value="Genomic_DNA"/>
</dbReference>
<protein>
    <recommendedName>
        <fullName evidence="5">PPC domain-containing protein</fullName>
    </recommendedName>
</protein>
<evidence type="ECO:0000256" key="1">
    <source>
        <dbReference type="ARBA" id="ARBA00023015"/>
    </source>
</evidence>
<sequence length="197" mass="21197">MEQPIAEVPPPFAAAGSSLFPAATGMKGSNQNVFRATVVEVDCYEDVLEKITPYAGKNEIFILGGSGEVSFIELVNLQKAPVANTVLQGNFDISAMEGNVVAQEKNKMSQVTVLVAGTDGRIRGGPVRSLIAKSSVKVIVSTRSKGDVHDMVSKGCSMENEHPPFEEQAKHLEDVVDQIYMETLKELNETSINTTTP</sequence>
<dbReference type="SUPFAM" id="SSF117856">
    <property type="entry name" value="AF0104/ALDC/Ptd012-like"/>
    <property type="match status" value="1"/>
</dbReference>
<dbReference type="Pfam" id="PF03479">
    <property type="entry name" value="PCC"/>
    <property type="match status" value="1"/>
</dbReference>
<dbReference type="PANTHER" id="PTHR31100:SF14">
    <property type="entry name" value="AT-HOOK MOTIF NUCLEAR-LOCALIZED PROTEIN 15"/>
    <property type="match status" value="1"/>
</dbReference>
<comment type="caution">
    <text evidence="6">The sequence shown here is derived from an EMBL/GenBank/DDBJ whole genome shotgun (WGS) entry which is preliminary data.</text>
</comment>
<keyword evidence="2" id="KW-0238">DNA-binding</keyword>
<proteinExistence type="predicted"/>
<dbReference type="CDD" id="cd11378">
    <property type="entry name" value="DUF296"/>
    <property type="match status" value="1"/>
</dbReference>
<name>A0ABD1NKQ8_9FABA</name>
<evidence type="ECO:0000256" key="2">
    <source>
        <dbReference type="ARBA" id="ARBA00023125"/>
    </source>
</evidence>
<evidence type="ECO:0000259" key="5">
    <source>
        <dbReference type="Pfam" id="PF03479"/>
    </source>
</evidence>
<organism evidence="6 7">
    <name type="scientific">Flemingia macrophylla</name>
    <dbReference type="NCBI Taxonomy" id="520843"/>
    <lineage>
        <taxon>Eukaryota</taxon>
        <taxon>Viridiplantae</taxon>
        <taxon>Streptophyta</taxon>
        <taxon>Embryophyta</taxon>
        <taxon>Tracheophyta</taxon>
        <taxon>Spermatophyta</taxon>
        <taxon>Magnoliopsida</taxon>
        <taxon>eudicotyledons</taxon>
        <taxon>Gunneridae</taxon>
        <taxon>Pentapetalae</taxon>
        <taxon>rosids</taxon>
        <taxon>fabids</taxon>
        <taxon>Fabales</taxon>
        <taxon>Fabaceae</taxon>
        <taxon>Papilionoideae</taxon>
        <taxon>50 kb inversion clade</taxon>
        <taxon>NPAAA clade</taxon>
        <taxon>indigoferoid/millettioid clade</taxon>
        <taxon>Phaseoleae</taxon>
        <taxon>Flemingia</taxon>
    </lineage>
</organism>
<dbReference type="Proteomes" id="UP001603857">
    <property type="component" value="Unassembled WGS sequence"/>
</dbReference>
<evidence type="ECO:0000256" key="4">
    <source>
        <dbReference type="ARBA" id="ARBA00023242"/>
    </source>
</evidence>
<keyword evidence="1" id="KW-0805">Transcription regulation</keyword>
<keyword evidence="7" id="KW-1185">Reference proteome</keyword>
<dbReference type="GO" id="GO:0003677">
    <property type="term" value="F:DNA binding"/>
    <property type="evidence" value="ECO:0007669"/>
    <property type="project" value="UniProtKB-KW"/>
</dbReference>